<protein>
    <submittedName>
        <fullName evidence="1">Cupin domain-containing protein</fullName>
    </submittedName>
</protein>
<name>A0ABV5UME7_9MICC</name>
<evidence type="ECO:0000313" key="1">
    <source>
        <dbReference type="EMBL" id="MFB9713591.1"/>
    </source>
</evidence>
<organism evidence="1 2">
    <name type="scientific">Arthrobacter methylotrophus</name>
    <dbReference type="NCBI Taxonomy" id="121291"/>
    <lineage>
        <taxon>Bacteria</taxon>
        <taxon>Bacillati</taxon>
        <taxon>Actinomycetota</taxon>
        <taxon>Actinomycetes</taxon>
        <taxon>Micrococcales</taxon>
        <taxon>Micrococcaceae</taxon>
        <taxon>Arthrobacter</taxon>
    </lineage>
</organism>
<dbReference type="RefSeq" id="WP_345052675.1">
    <property type="nucleotide sequence ID" value="NZ_BAABED010000001.1"/>
</dbReference>
<dbReference type="InterPro" id="IPR011051">
    <property type="entry name" value="RmlC_Cupin_sf"/>
</dbReference>
<evidence type="ECO:0000313" key="2">
    <source>
        <dbReference type="Proteomes" id="UP001589536"/>
    </source>
</evidence>
<dbReference type="Proteomes" id="UP001589536">
    <property type="component" value="Unassembled WGS sequence"/>
</dbReference>
<accession>A0ABV5UME7</accession>
<gene>
    <name evidence="1" type="ORF">ACFFPI_05420</name>
</gene>
<sequence>MTAQLFTAETFVHFPLEDGSDLPSWAKAMGTPNIRIAVLAGDGESAGTMAAWSCDKDGFTYENLPSGESAFLLEGAAQLTEGNGTVTVVSAGQGYSLPAGWSGTFEALKPVRKIFFLLSA</sequence>
<reference evidence="1 2" key="1">
    <citation type="submission" date="2024-09" db="EMBL/GenBank/DDBJ databases">
        <authorList>
            <person name="Sun Q."/>
            <person name="Mori K."/>
        </authorList>
    </citation>
    <scope>NUCLEOTIDE SEQUENCE [LARGE SCALE GENOMIC DNA]</scope>
    <source>
        <strain evidence="1 2">JCM 13519</strain>
    </source>
</reference>
<proteinExistence type="predicted"/>
<dbReference type="EMBL" id="JBHMBH010000012">
    <property type="protein sequence ID" value="MFB9713591.1"/>
    <property type="molecule type" value="Genomic_DNA"/>
</dbReference>
<dbReference type="Gene3D" id="2.60.120.10">
    <property type="entry name" value="Jelly Rolls"/>
    <property type="match status" value="1"/>
</dbReference>
<keyword evidence="2" id="KW-1185">Reference proteome</keyword>
<comment type="caution">
    <text evidence="1">The sequence shown here is derived from an EMBL/GenBank/DDBJ whole genome shotgun (WGS) entry which is preliminary data.</text>
</comment>
<dbReference type="InterPro" id="IPR014710">
    <property type="entry name" value="RmlC-like_jellyroll"/>
</dbReference>
<dbReference type="SUPFAM" id="SSF51182">
    <property type="entry name" value="RmlC-like cupins"/>
    <property type="match status" value="1"/>
</dbReference>